<dbReference type="Proteomes" id="UP000070700">
    <property type="component" value="Unassembled WGS sequence"/>
</dbReference>
<name>A0A194XEG5_MOLSC</name>
<dbReference type="KEGG" id="psco:LY89DRAFT_732095"/>
<reference evidence="4 5" key="1">
    <citation type="submission" date="2015-10" db="EMBL/GenBank/DDBJ databases">
        <title>Full genome of DAOMC 229536 Phialocephala scopiformis, a fungal endophyte of spruce producing the potent anti-insectan compound rugulosin.</title>
        <authorList>
            <consortium name="DOE Joint Genome Institute"/>
            <person name="Walker A.K."/>
            <person name="Frasz S.L."/>
            <person name="Seifert K.A."/>
            <person name="Miller J.D."/>
            <person name="Mondo S.J."/>
            <person name="Labutti K."/>
            <person name="Lipzen A."/>
            <person name="Dockter R."/>
            <person name="Kennedy M."/>
            <person name="Grigoriev I.V."/>
            <person name="Spatafora J.W."/>
        </authorList>
    </citation>
    <scope>NUCLEOTIDE SEQUENCE [LARGE SCALE GENOMIC DNA]</scope>
    <source>
        <strain evidence="4 5">CBS 120377</strain>
    </source>
</reference>
<feature type="transmembrane region" description="Helical" evidence="2">
    <location>
        <begin position="549"/>
        <end position="573"/>
    </location>
</feature>
<keyword evidence="2" id="KW-0812">Transmembrane</keyword>
<dbReference type="GeneID" id="28829371"/>
<dbReference type="InterPro" id="IPR011043">
    <property type="entry name" value="Gal_Oxase/kelch_b-propeller"/>
</dbReference>
<accession>A0A194XEG5</accession>
<proteinExistence type="predicted"/>
<dbReference type="AlphaFoldDB" id="A0A194XEG5"/>
<dbReference type="Gene3D" id="2.120.10.80">
    <property type="entry name" value="Kelch-type beta propeller"/>
    <property type="match status" value="1"/>
</dbReference>
<dbReference type="PANTHER" id="PTHR23244">
    <property type="entry name" value="KELCH REPEAT DOMAIN"/>
    <property type="match status" value="1"/>
</dbReference>
<evidence type="ECO:0000256" key="2">
    <source>
        <dbReference type="SAM" id="Phobius"/>
    </source>
</evidence>
<organism evidence="4 5">
    <name type="scientific">Mollisia scopiformis</name>
    <name type="common">Conifer needle endophyte fungus</name>
    <name type="synonym">Phialocephala scopiformis</name>
    <dbReference type="NCBI Taxonomy" id="149040"/>
    <lineage>
        <taxon>Eukaryota</taxon>
        <taxon>Fungi</taxon>
        <taxon>Dikarya</taxon>
        <taxon>Ascomycota</taxon>
        <taxon>Pezizomycotina</taxon>
        <taxon>Leotiomycetes</taxon>
        <taxon>Helotiales</taxon>
        <taxon>Mollisiaceae</taxon>
        <taxon>Mollisia</taxon>
    </lineage>
</organism>
<keyword evidence="3" id="KW-0732">Signal</keyword>
<keyword evidence="2" id="KW-1133">Transmembrane helix</keyword>
<evidence type="ECO:0000256" key="1">
    <source>
        <dbReference type="SAM" id="MobiDB-lite"/>
    </source>
</evidence>
<dbReference type="CDD" id="cd12087">
    <property type="entry name" value="TM_EGFR-like"/>
    <property type="match status" value="1"/>
</dbReference>
<keyword evidence="2" id="KW-0472">Membrane</keyword>
<dbReference type="PANTHER" id="PTHR23244:SF497">
    <property type="entry name" value="WALL ANCHORED PROTEIN, PUTATIVE-RELATED"/>
    <property type="match status" value="1"/>
</dbReference>
<gene>
    <name evidence="4" type="ORF">LY89DRAFT_732095</name>
</gene>
<evidence type="ECO:0000313" key="4">
    <source>
        <dbReference type="EMBL" id="KUJ18536.1"/>
    </source>
</evidence>
<feature type="chain" id="PRO_5008268196" evidence="3">
    <location>
        <begin position="22"/>
        <end position="642"/>
    </location>
</feature>
<sequence>MKAIFNSIACCILLFSSGSFANNVFGRQVASSSVVVALNTTSSVPPASTPTVAPSVNGSEHDLPLHFCRLWRHASVYAEGKIYIDSGNTYIPNGNTTFYNTAVGDFIQGMNDVLVVLDLSRNFTNNDTSVYSVIDKGPGVPNALIESSLWYSKATRKIYQLGGWFSYNNEDDPGYAPDSQIPASSIWEFDIDLKSWAQSALSYINTGMKVDRPGAAAHCDAPSLNKSFLFEGYVQHRSDPDYLGFTVASMFKFLEGMLLLDTNTFPPTLTNISVPNYIGPRMNGAMVHIPVGEQGIIVQIGGQTTTSPTPFGVPIVNANEYNSMINNTMVDIYDVQTGYWFQQATFGIPDIPYARSDICTVVVVAPDNSSYNIFMIGGVQAYTSVIPFEEMWVLTMPTFQWVKVYSRPNGLWGHTCHAVGENLLVIGGMQMTSNGGNDNNCSAQMPADIFNLVQMDYTGQFDLAGASRPAPIPADVVALIGGNATGGALVTTPASWSDPYVQYIFNQSLVRPAYTPTYTLANTTASPTARSTTTASPTPLGANKAVSHIGAIVGAVIGGLIILALLIATIVILRKRRSANKASMKSAEARPEMVQSPGSELPGYEFNDPNSAEVAAAHTSYASTGQPESRLDREEAAEMDAE</sequence>
<protein>
    <submittedName>
        <fullName evidence="4">Uncharacterized protein</fullName>
    </submittedName>
</protein>
<evidence type="ECO:0000256" key="3">
    <source>
        <dbReference type="SAM" id="SignalP"/>
    </source>
</evidence>
<dbReference type="InterPro" id="IPR015915">
    <property type="entry name" value="Kelch-typ_b-propeller"/>
</dbReference>
<dbReference type="SUPFAM" id="SSF50965">
    <property type="entry name" value="Galactose oxidase, central domain"/>
    <property type="match status" value="1"/>
</dbReference>
<feature type="region of interest" description="Disordered" evidence="1">
    <location>
        <begin position="581"/>
        <end position="642"/>
    </location>
</feature>
<dbReference type="OrthoDB" id="10251809at2759"/>
<dbReference type="InParanoid" id="A0A194XEG5"/>
<evidence type="ECO:0000313" key="5">
    <source>
        <dbReference type="Proteomes" id="UP000070700"/>
    </source>
</evidence>
<dbReference type="RefSeq" id="XP_018072891.1">
    <property type="nucleotide sequence ID" value="XM_018219645.1"/>
</dbReference>
<feature type="signal peptide" evidence="3">
    <location>
        <begin position="1"/>
        <end position="21"/>
    </location>
</feature>
<keyword evidence="5" id="KW-1185">Reference proteome</keyword>
<dbReference type="EMBL" id="KQ947412">
    <property type="protein sequence ID" value="KUJ18536.1"/>
    <property type="molecule type" value="Genomic_DNA"/>
</dbReference>